<dbReference type="HOGENOM" id="CLU_096026_0_1_5"/>
<dbReference type="PROSITE" id="PS51257">
    <property type="entry name" value="PROKAR_LIPOPROTEIN"/>
    <property type="match status" value="1"/>
</dbReference>
<dbReference type="OrthoDB" id="7354657at2"/>
<dbReference type="Pfam" id="PF05573">
    <property type="entry name" value="NosL"/>
    <property type="match status" value="1"/>
</dbReference>
<dbReference type="RefSeq" id="WP_013651317.1">
    <property type="nucleotide sequence ID" value="NC_015259.1"/>
</dbReference>
<dbReference type="STRING" id="991905.SL003B_0560"/>
<dbReference type="Gene3D" id="3.30.70.2060">
    <property type="match status" value="1"/>
</dbReference>
<keyword evidence="4" id="KW-1185">Reference proteome</keyword>
<evidence type="ECO:0000256" key="2">
    <source>
        <dbReference type="SAM" id="SignalP"/>
    </source>
</evidence>
<dbReference type="SUPFAM" id="SSF160387">
    <property type="entry name" value="NosL/MerB-like"/>
    <property type="match status" value="1"/>
</dbReference>
<feature type="region of interest" description="Disordered" evidence="1">
    <location>
        <begin position="169"/>
        <end position="188"/>
    </location>
</feature>
<dbReference type="PATRIC" id="fig|991905.3.peg.574"/>
<accession>F2J4Q1</accession>
<sequence>MIRLAVPFATLALALAACQDETAQTRPLPVELTQEAAGHYCQMTVLEHGGPKAQIHFAGNPHPIWFTQVRDAVAFTRLPEEPKDYVAIYVNDMARAESWDEPGVSNWIDVADAWFVIGSATVGGMGAPEAIPFGSRADAEAFAAAKGGAVLRFDAIPTEYVLAPIAGEPSAPETALPRAPVQLAENDR</sequence>
<feature type="signal peptide" evidence="2">
    <location>
        <begin position="1"/>
        <end position="19"/>
    </location>
</feature>
<reference evidence="3 4" key="1">
    <citation type="journal article" date="2011" name="J. Bacteriol.">
        <title>Complete genome sequence of Polymorphum gilvum SL003B-26A1T, a crude oil-degrading bacterium from oil-polluted saline soil.</title>
        <authorList>
            <person name="Li S.G."/>
            <person name="Tang Y.Q."/>
            <person name="Nie Y."/>
            <person name="Cai M."/>
            <person name="Wu X.L."/>
        </authorList>
    </citation>
    <scope>NUCLEOTIDE SEQUENCE [LARGE SCALE GENOMIC DNA]</scope>
    <source>
        <strain evidence="4">LMG 25793 / CGMCC 1.9160 / SL003B-26A1</strain>
    </source>
</reference>
<proteinExistence type="predicted"/>
<dbReference type="AlphaFoldDB" id="F2J4Q1"/>
<evidence type="ECO:0000313" key="3">
    <source>
        <dbReference type="EMBL" id="ADZ68993.1"/>
    </source>
</evidence>
<dbReference type="KEGG" id="pgv:SL003B_0560"/>
<gene>
    <name evidence="3" type="primary">nosL</name>
    <name evidence="3" type="ordered locus">SL003B_0560</name>
</gene>
<dbReference type="Gene3D" id="3.30.70.2050">
    <property type="match status" value="1"/>
</dbReference>
<protein>
    <submittedName>
        <fullName evidence="3">Nitrous oxide reductase accessory protein NosL (Required for nitrous oxide reduction)</fullName>
    </submittedName>
</protein>
<dbReference type="EMBL" id="CP002568">
    <property type="protein sequence ID" value="ADZ68993.1"/>
    <property type="molecule type" value="Genomic_DNA"/>
</dbReference>
<dbReference type="PANTHER" id="PTHR41247:SF1">
    <property type="entry name" value="HTH-TYPE TRANSCRIPTIONAL REPRESSOR YCNK"/>
    <property type="match status" value="1"/>
</dbReference>
<keyword evidence="2" id="KW-0732">Signal</keyword>
<dbReference type="InterPro" id="IPR008719">
    <property type="entry name" value="N2O_reductase_NosL"/>
</dbReference>
<dbReference type="Proteomes" id="UP000008130">
    <property type="component" value="Chromosome"/>
</dbReference>
<dbReference type="PANTHER" id="PTHR41247">
    <property type="entry name" value="HTH-TYPE TRANSCRIPTIONAL REPRESSOR YCNK"/>
    <property type="match status" value="1"/>
</dbReference>
<dbReference type="eggNOG" id="COG4314">
    <property type="taxonomic scope" value="Bacteria"/>
</dbReference>
<evidence type="ECO:0000256" key="1">
    <source>
        <dbReference type="SAM" id="MobiDB-lite"/>
    </source>
</evidence>
<organism evidence="3 4">
    <name type="scientific">Polymorphum gilvum (strain LMG 25793 / CGMCC 1.9160 / SL003B-26A1)</name>
    <dbReference type="NCBI Taxonomy" id="991905"/>
    <lineage>
        <taxon>Bacteria</taxon>
        <taxon>Pseudomonadati</taxon>
        <taxon>Pseudomonadota</taxon>
        <taxon>Alphaproteobacteria</taxon>
        <taxon>Rhodobacterales</taxon>
        <taxon>Paracoccaceae</taxon>
        <taxon>Polymorphum</taxon>
    </lineage>
</organism>
<feature type="chain" id="PRO_5003278983" evidence="2">
    <location>
        <begin position="20"/>
        <end position="188"/>
    </location>
</feature>
<evidence type="ECO:0000313" key="4">
    <source>
        <dbReference type="Proteomes" id="UP000008130"/>
    </source>
</evidence>
<name>F2J4Q1_POLGS</name>